<keyword evidence="4 9" id="KW-0067">ATP-binding</keyword>
<dbReference type="Pfam" id="PF09383">
    <property type="entry name" value="NIL"/>
    <property type="match status" value="1"/>
</dbReference>
<keyword evidence="10" id="KW-1185">Reference proteome</keyword>
<evidence type="ECO:0000256" key="5">
    <source>
        <dbReference type="ARBA" id="ARBA00022967"/>
    </source>
</evidence>
<protein>
    <submittedName>
        <fullName evidence="9">ATP-binding cassette domain-containing protein</fullName>
    </submittedName>
</protein>
<dbReference type="Pfam" id="PF00005">
    <property type="entry name" value="ABC_tran"/>
    <property type="match status" value="1"/>
</dbReference>
<organism evidence="9 10">
    <name type="scientific">Evansella alkalicola</name>
    <dbReference type="NCBI Taxonomy" id="745819"/>
    <lineage>
        <taxon>Bacteria</taxon>
        <taxon>Bacillati</taxon>
        <taxon>Bacillota</taxon>
        <taxon>Bacilli</taxon>
        <taxon>Bacillales</taxon>
        <taxon>Bacillaceae</taxon>
        <taxon>Evansella</taxon>
    </lineage>
</organism>
<dbReference type="InterPro" id="IPR027417">
    <property type="entry name" value="P-loop_NTPase"/>
</dbReference>
<dbReference type="GO" id="GO:0005524">
    <property type="term" value="F:ATP binding"/>
    <property type="evidence" value="ECO:0007669"/>
    <property type="project" value="UniProtKB-KW"/>
</dbReference>
<evidence type="ECO:0000256" key="4">
    <source>
        <dbReference type="ARBA" id="ARBA00022840"/>
    </source>
</evidence>
<keyword evidence="1" id="KW-0813">Transport</keyword>
<dbReference type="InterPro" id="IPR017871">
    <property type="entry name" value="ABC_transporter-like_CS"/>
</dbReference>
<dbReference type="SUPFAM" id="SSF52540">
    <property type="entry name" value="P-loop containing nucleoside triphosphate hydrolases"/>
    <property type="match status" value="1"/>
</dbReference>
<sequence>MIQMQDVYKVFERKGVTNEALKNINLTVNKGDIFGVIGYSGAGKSTLIRLVNYLERPTKGRVLVDGKPLDLFDTKQLRAMKKNIGMIFQHFNLLESKTVFDNVAIPLVLTKTPKTDIQQRVTELLEFVGLGDKAKSFPNELSGGQKQRVGIARALASNPSILLCDEATSALDPQTTRSILQLLKRINEEYNITIMIITHEMSVIQEICNRVAVMEKGEIIEQGTVLEVFGKPKHPTTKNFVRTVIQDSMQSNMKELIQRQSAQQRHQLDANQQIQIYKLEFVGEHASEPIIHTLYRKYVNVQLNILFANMTEIQSTTLGHMVIQLKGNNEDIQEAVAFLEDKGVTIREVKE</sequence>
<keyword evidence="7" id="KW-0472">Membrane</keyword>
<dbReference type="SUPFAM" id="SSF55021">
    <property type="entry name" value="ACT-like"/>
    <property type="match status" value="1"/>
</dbReference>
<evidence type="ECO:0000256" key="7">
    <source>
        <dbReference type="ARBA" id="ARBA00023136"/>
    </source>
</evidence>
<dbReference type="RefSeq" id="WP_088076658.1">
    <property type="nucleotide sequence ID" value="NZ_JAHQCR010000036.1"/>
</dbReference>
<dbReference type="InterPro" id="IPR045865">
    <property type="entry name" value="ACT-like_dom_sf"/>
</dbReference>
<dbReference type="InterPro" id="IPR003593">
    <property type="entry name" value="AAA+_ATPase"/>
</dbReference>
<keyword evidence="2" id="KW-1003">Cell membrane</keyword>
<dbReference type="InterPro" id="IPR003439">
    <property type="entry name" value="ABC_transporter-like_ATP-bd"/>
</dbReference>
<dbReference type="SMART" id="SM00382">
    <property type="entry name" value="AAA"/>
    <property type="match status" value="1"/>
</dbReference>
<evidence type="ECO:0000313" key="10">
    <source>
        <dbReference type="Proteomes" id="UP000790580"/>
    </source>
</evidence>
<dbReference type="EMBL" id="JAHQCR010000036">
    <property type="protein sequence ID" value="MBU9721587.1"/>
    <property type="molecule type" value="Genomic_DNA"/>
</dbReference>
<proteinExistence type="predicted"/>
<feature type="domain" description="ABC transporter" evidence="8">
    <location>
        <begin position="2"/>
        <end position="241"/>
    </location>
</feature>
<dbReference type="Gene3D" id="3.40.50.300">
    <property type="entry name" value="P-loop containing nucleotide triphosphate hydrolases"/>
    <property type="match status" value="1"/>
</dbReference>
<dbReference type="PROSITE" id="PS00211">
    <property type="entry name" value="ABC_TRANSPORTER_1"/>
    <property type="match status" value="1"/>
</dbReference>
<dbReference type="SMART" id="SM00930">
    <property type="entry name" value="NIL"/>
    <property type="match status" value="1"/>
</dbReference>
<evidence type="ECO:0000256" key="3">
    <source>
        <dbReference type="ARBA" id="ARBA00022741"/>
    </source>
</evidence>
<dbReference type="Gene3D" id="3.30.70.260">
    <property type="match status" value="1"/>
</dbReference>
<keyword evidence="5" id="KW-1278">Translocase</keyword>
<evidence type="ECO:0000256" key="2">
    <source>
        <dbReference type="ARBA" id="ARBA00022475"/>
    </source>
</evidence>
<evidence type="ECO:0000256" key="1">
    <source>
        <dbReference type="ARBA" id="ARBA00022448"/>
    </source>
</evidence>
<dbReference type="Proteomes" id="UP000790580">
    <property type="component" value="Unassembled WGS sequence"/>
</dbReference>
<dbReference type="PROSITE" id="PS50893">
    <property type="entry name" value="ABC_TRANSPORTER_2"/>
    <property type="match status" value="1"/>
</dbReference>
<reference evidence="9 10" key="1">
    <citation type="submission" date="2021-06" db="EMBL/GenBank/DDBJ databases">
        <title>Bacillus sp. RD4P76, an endophyte from a halophyte.</title>
        <authorList>
            <person name="Sun J.-Q."/>
        </authorList>
    </citation>
    <scope>NUCLEOTIDE SEQUENCE [LARGE SCALE GENOMIC DNA]</scope>
    <source>
        <strain evidence="9 10">JCM 17098</strain>
    </source>
</reference>
<dbReference type="PANTHER" id="PTHR43166:SF30">
    <property type="entry name" value="METHIONINE IMPORT ATP-BINDING PROTEIN METN"/>
    <property type="match status" value="1"/>
</dbReference>
<evidence type="ECO:0000313" key="9">
    <source>
        <dbReference type="EMBL" id="MBU9721587.1"/>
    </source>
</evidence>
<dbReference type="CDD" id="cd03258">
    <property type="entry name" value="ABC_MetN_methionine_transporter"/>
    <property type="match status" value="1"/>
</dbReference>
<accession>A0ABS6JWG7</accession>
<dbReference type="PANTHER" id="PTHR43166">
    <property type="entry name" value="AMINO ACID IMPORT ATP-BINDING PROTEIN"/>
    <property type="match status" value="1"/>
</dbReference>
<comment type="caution">
    <text evidence="9">The sequence shown here is derived from an EMBL/GenBank/DDBJ whole genome shotgun (WGS) entry which is preliminary data.</text>
</comment>
<dbReference type="InterPro" id="IPR050086">
    <property type="entry name" value="MetN_ABC_transporter-like"/>
</dbReference>
<evidence type="ECO:0000259" key="8">
    <source>
        <dbReference type="PROSITE" id="PS50893"/>
    </source>
</evidence>
<name>A0ABS6JWG7_9BACI</name>
<keyword evidence="3" id="KW-0547">Nucleotide-binding</keyword>
<dbReference type="InterPro" id="IPR041701">
    <property type="entry name" value="MetN_ABC"/>
</dbReference>
<keyword evidence="6" id="KW-0029">Amino-acid transport</keyword>
<gene>
    <name evidence="9" type="ORF">KS407_09030</name>
</gene>
<evidence type="ECO:0000256" key="6">
    <source>
        <dbReference type="ARBA" id="ARBA00022970"/>
    </source>
</evidence>
<dbReference type="InterPro" id="IPR018449">
    <property type="entry name" value="NIL_domain"/>
</dbReference>